<dbReference type="Proteomes" id="UP001501323">
    <property type="component" value="Unassembled WGS sequence"/>
</dbReference>
<comment type="caution">
    <text evidence="2">The sequence shown here is derived from an EMBL/GenBank/DDBJ whole genome shotgun (WGS) entry which is preliminary data.</text>
</comment>
<dbReference type="InterPro" id="IPR018647">
    <property type="entry name" value="SLFN_3-like_DNA/RNA_helicase"/>
</dbReference>
<accession>A0ABP9DWL8</accession>
<evidence type="ECO:0000313" key="3">
    <source>
        <dbReference type="Proteomes" id="UP001501323"/>
    </source>
</evidence>
<dbReference type="Pfam" id="PF09848">
    <property type="entry name" value="SLFN-g3_helicase"/>
    <property type="match status" value="1"/>
</dbReference>
<name>A0ABP9DWL8_9GAMM</name>
<evidence type="ECO:0000259" key="1">
    <source>
        <dbReference type="Pfam" id="PF09848"/>
    </source>
</evidence>
<keyword evidence="3" id="KW-1185">Reference proteome</keyword>
<protein>
    <submittedName>
        <fullName evidence="2">DUF2075 domain-containing protein</fullName>
    </submittedName>
</protein>
<dbReference type="SUPFAM" id="SSF52540">
    <property type="entry name" value="P-loop containing nucleoside triphosphate hydrolases"/>
    <property type="match status" value="1"/>
</dbReference>
<sequence length="669" mass="73652">MAAILGRDQEPLMTTFGAAYYAADIAEFNAADPDAILGRLAMASGDDTVEQKHAWQAEIALLKSALHQRTGHVFFEFTVPRLGDRIDAVVLSGGVIVPIEFKVGASRFTTADINQAWDYALDLKNFHLGSHNAEIVPILVATAAESRSHRVSEPYADLVYSPLLTNAEDLQATLDRALARGTASKIDPRAWIASPYAPTPTIIEAARVLYSSHSVDALACNEAGENLALTASAVDALVDAAERDRRKKVIFVTGVPGAGKTLVGLNTATRRHDESSETHAVFLSGNAPLVAVLTEALARDEVTRRRALGVAAKKGEVRQSIKAFIHLIHHFRDAGITATVPPSEHVVIFDEAQRAWDRAMTADFMRRKKRLPGFDESEPELLLSYMDRHPEWAVVICLVGGGQEINRGEAGISGWLDAVRTRFLHWDVHISPELRDSEYAAGLALQRLGTDANVVADRRLHLSVSMRSFRAEHVSGFVKAMLDGEQDRASEALRSLISRYPIALTRDLDTARAWLRAHTRGSERAGLVATSGAMRLKPHAIDVRAPINPVHWFLSSPDDIRSSNFLEDAATEFQVQGLEVDWSCVTWDADLRRTGVGWTQHMFAGAKWKVLKNEARVRYLINAYRVLLTRARQGMVIFVPPGNPCDGTRLPEFYTPTYEYLSALGIPPL</sequence>
<feature type="domain" description="Schlafen group 3-like DNA/RNA helicase" evidence="1">
    <location>
        <begin position="247"/>
        <end position="640"/>
    </location>
</feature>
<proteinExistence type="predicted"/>
<dbReference type="EMBL" id="BAABJY010000001">
    <property type="protein sequence ID" value="GAA4858486.1"/>
    <property type="molecule type" value="Genomic_DNA"/>
</dbReference>
<gene>
    <name evidence="2" type="ORF">GCM10023332_07970</name>
</gene>
<reference evidence="3" key="1">
    <citation type="journal article" date="2019" name="Int. J. Syst. Evol. Microbiol.">
        <title>The Global Catalogue of Microorganisms (GCM) 10K type strain sequencing project: providing services to taxonomists for standard genome sequencing and annotation.</title>
        <authorList>
            <consortium name="The Broad Institute Genomics Platform"/>
            <consortium name="The Broad Institute Genome Sequencing Center for Infectious Disease"/>
            <person name="Wu L."/>
            <person name="Ma J."/>
        </authorList>
    </citation>
    <scope>NUCLEOTIDE SEQUENCE [LARGE SCALE GENOMIC DNA]</scope>
    <source>
        <strain evidence="3">JCM 18392</strain>
    </source>
</reference>
<evidence type="ECO:0000313" key="2">
    <source>
        <dbReference type="EMBL" id="GAA4858486.1"/>
    </source>
</evidence>
<dbReference type="InterPro" id="IPR027417">
    <property type="entry name" value="P-loop_NTPase"/>
</dbReference>
<organism evidence="2 3">
    <name type="scientific">Luteimonas vadosa</name>
    <dbReference type="NCBI Taxonomy" id="1165507"/>
    <lineage>
        <taxon>Bacteria</taxon>
        <taxon>Pseudomonadati</taxon>
        <taxon>Pseudomonadota</taxon>
        <taxon>Gammaproteobacteria</taxon>
        <taxon>Lysobacterales</taxon>
        <taxon>Lysobacteraceae</taxon>
        <taxon>Luteimonas</taxon>
    </lineage>
</organism>